<dbReference type="EMBL" id="WTXG01000014">
    <property type="protein sequence ID" value="KAI0301631.1"/>
    <property type="molecule type" value="Genomic_DNA"/>
</dbReference>
<organism evidence="2 3">
    <name type="scientific">Multifurca ochricompacta</name>
    <dbReference type="NCBI Taxonomy" id="376703"/>
    <lineage>
        <taxon>Eukaryota</taxon>
        <taxon>Fungi</taxon>
        <taxon>Dikarya</taxon>
        <taxon>Basidiomycota</taxon>
        <taxon>Agaricomycotina</taxon>
        <taxon>Agaricomycetes</taxon>
        <taxon>Russulales</taxon>
        <taxon>Russulaceae</taxon>
        <taxon>Multifurca</taxon>
    </lineage>
</organism>
<dbReference type="AlphaFoldDB" id="A0AAD4QL94"/>
<proteinExistence type="predicted"/>
<protein>
    <submittedName>
        <fullName evidence="2">Uncharacterized protein</fullName>
    </submittedName>
</protein>
<keyword evidence="1" id="KW-1133">Transmembrane helix</keyword>
<feature type="transmembrane region" description="Helical" evidence="1">
    <location>
        <begin position="7"/>
        <end position="25"/>
    </location>
</feature>
<evidence type="ECO:0000313" key="2">
    <source>
        <dbReference type="EMBL" id="KAI0301631.1"/>
    </source>
</evidence>
<sequence length="164" mass="18779">MDHRCCVGGMPLCLFSFFLSVPYWIRHRPAEQLTTPQVHPYLSPLLGWPGKVGKPENVCCFTWLIPGLDRVYALGRNPDTKPAYSPRLDSLWYISRYVSLHANEGPCYAKIRNKCTTRHTFVNVKGIRGRKSAAHSTPLESEIRHKHHPGGFERARGHRFLLTK</sequence>
<reference evidence="2" key="1">
    <citation type="journal article" date="2022" name="New Phytol.">
        <title>Evolutionary transition to the ectomycorrhizal habit in the genomes of a hyperdiverse lineage of mushroom-forming fungi.</title>
        <authorList>
            <person name="Looney B."/>
            <person name="Miyauchi S."/>
            <person name="Morin E."/>
            <person name="Drula E."/>
            <person name="Courty P.E."/>
            <person name="Kohler A."/>
            <person name="Kuo A."/>
            <person name="LaButti K."/>
            <person name="Pangilinan J."/>
            <person name="Lipzen A."/>
            <person name="Riley R."/>
            <person name="Andreopoulos W."/>
            <person name="He G."/>
            <person name="Johnson J."/>
            <person name="Nolan M."/>
            <person name="Tritt A."/>
            <person name="Barry K.W."/>
            <person name="Grigoriev I.V."/>
            <person name="Nagy L.G."/>
            <person name="Hibbett D."/>
            <person name="Henrissat B."/>
            <person name="Matheny P.B."/>
            <person name="Labbe J."/>
            <person name="Martin F.M."/>
        </authorList>
    </citation>
    <scope>NUCLEOTIDE SEQUENCE</scope>
    <source>
        <strain evidence="2">BPL690</strain>
    </source>
</reference>
<evidence type="ECO:0000256" key="1">
    <source>
        <dbReference type="SAM" id="Phobius"/>
    </source>
</evidence>
<keyword evidence="1" id="KW-0472">Membrane</keyword>
<keyword evidence="1" id="KW-0812">Transmembrane</keyword>
<comment type="caution">
    <text evidence="2">The sequence shown here is derived from an EMBL/GenBank/DDBJ whole genome shotgun (WGS) entry which is preliminary data.</text>
</comment>
<name>A0AAD4QL94_9AGAM</name>
<accession>A0AAD4QL94</accession>
<gene>
    <name evidence="2" type="ORF">B0F90DRAFT_321226</name>
</gene>
<dbReference type="Proteomes" id="UP001203297">
    <property type="component" value="Unassembled WGS sequence"/>
</dbReference>
<evidence type="ECO:0000313" key="3">
    <source>
        <dbReference type="Proteomes" id="UP001203297"/>
    </source>
</evidence>
<keyword evidence="3" id="KW-1185">Reference proteome</keyword>